<keyword evidence="3" id="KW-1185">Reference proteome</keyword>
<reference evidence="2 3" key="2">
    <citation type="journal article" date="2012" name="Eukaryot. Cell">
        <title>Genome update of Botrytis cinerea strains B05.10 and T4.</title>
        <authorList>
            <person name="Staats M."/>
            <person name="van Kan J.A."/>
        </authorList>
    </citation>
    <scope>NUCLEOTIDE SEQUENCE [LARGE SCALE GENOMIC DNA]</scope>
    <source>
        <strain evidence="2 3">B05.10</strain>
    </source>
</reference>
<dbReference type="GeneID" id="5434990"/>
<dbReference type="OrthoDB" id="4725400at2759"/>
<reference evidence="2 3" key="3">
    <citation type="journal article" date="2017" name="Mol. Plant Pathol.">
        <title>A gapless genome sequence of the fungus Botrytis cinerea.</title>
        <authorList>
            <person name="Van Kan J.A."/>
            <person name="Stassen J.H."/>
            <person name="Mosbach A."/>
            <person name="Van Der Lee T.A."/>
            <person name="Faino L."/>
            <person name="Farmer A.D."/>
            <person name="Papasotiriou D.G."/>
            <person name="Zhou S."/>
            <person name="Seidl M.F."/>
            <person name="Cottam E."/>
            <person name="Edel D."/>
            <person name="Hahn M."/>
            <person name="Schwartz D.C."/>
            <person name="Dietrich R.A."/>
            <person name="Widdison S."/>
            <person name="Scalliet G."/>
        </authorList>
    </citation>
    <scope>NUCLEOTIDE SEQUENCE [LARGE SCALE GENOMIC DNA]</scope>
    <source>
        <strain evidence="2 3">B05.10</strain>
    </source>
</reference>
<dbReference type="EMBL" id="CP009808">
    <property type="protein sequence ID" value="ATZ48867.1"/>
    <property type="molecule type" value="Genomic_DNA"/>
</dbReference>
<evidence type="ECO:0000256" key="1">
    <source>
        <dbReference type="SAM" id="MobiDB-lite"/>
    </source>
</evidence>
<dbReference type="KEGG" id="bfu:BCIN_04g00850"/>
<evidence type="ECO:0000313" key="2">
    <source>
        <dbReference type="EMBL" id="ATZ48867.1"/>
    </source>
</evidence>
<proteinExistence type="predicted"/>
<dbReference type="RefSeq" id="XP_024548117.1">
    <property type="nucleotide sequence ID" value="XM_024692342.1"/>
</dbReference>
<dbReference type="VEuPathDB" id="FungiDB:Bcin04g00850"/>
<protein>
    <submittedName>
        <fullName evidence="2">Uncharacterized protein</fullName>
    </submittedName>
</protein>
<feature type="region of interest" description="Disordered" evidence="1">
    <location>
        <begin position="1"/>
        <end position="20"/>
    </location>
</feature>
<sequence length="89" mass="9530">MTGIERSPSSSPEPQVVTDGDGRVWVDASFTQAGFHVGDKVYLLIPGGPRHGPYKVAQVASAGRYVLCDDEGQNVRNGEEIEETNLEAA</sequence>
<name>A0A384JEM3_BOTFB</name>
<accession>A0A384JEM3</accession>
<gene>
    <name evidence="2" type="ORF">BCIN_04g00850</name>
</gene>
<organism evidence="2 3">
    <name type="scientific">Botryotinia fuckeliana (strain B05.10)</name>
    <name type="common">Noble rot fungus</name>
    <name type="synonym">Botrytis cinerea</name>
    <dbReference type="NCBI Taxonomy" id="332648"/>
    <lineage>
        <taxon>Eukaryota</taxon>
        <taxon>Fungi</taxon>
        <taxon>Dikarya</taxon>
        <taxon>Ascomycota</taxon>
        <taxon>Pezizomycotina</taxon>
        <taxon>Leotiomycetes</taxon>
        <taxon>Helotiales</taxon>
        <taxon>Sclerotiniaceae</taxon>
        <taxon>Botrytis</taxon>
    </lineage>
</organism>
<evidence type="ECO:0000313" key="3">
    <source>
        <dbReference type="Proteomes" id="UP000001798"/>
    </source>
</evidence>
<dbReference type="Proteomes" id="UP000001798">
    <property type="component" value="Chromosome 4"/>
</dbReference>
<dbReference type="AlphaFoldDB" id="A0A384JEM3"/>
<reference evidence="2 3" key="1">
    <citation type="journal article" date="2011" name="PLoS Genet.">
        <title>Genomic analysis of the necrotrophic fungal pathogens Sclerotinia sclerotiorum and Botrytis cinerea.</title>
        <authorList>
            <person name="Amselem J."/>
            <person name="Cuomo C.A."/>
            <person name="van Kan J.A."/>
            <person name="Viaud M."/>
            <person name="Benito E.P."/>
            <person name="Couloux A."/>
            <person name="Coutinho P.M."/>
            <person name="de Vries R.P."/>
            <person name="Dyer P.S."/>
            <person name="Fillinger S."/>
            <person name="Fournier E."/>
            <person name="Gout L."/>
            <person name="Hahn M."/>
            <person name="Kohn L."/>
            <person name="Lapalu N."/>
            <person name="Plummer K.M."/>
            <person name="Pradier J.M."/>
            <person name="Quevillon E."/>
            <person name="Sharon A."/>
            <person name="Simon A."/>
            <person name="ten Have A."/>
            <person name="Tudzynski B."/>
            <person name="Tudzynski P."/>
            <person name="Wincker P."/>
            <person name="Andrew M."/>
            <person name="Anthouard V."/>
            <person name="Beever R.E."/>
            <person name="Beffa R."/>
            <person name="Benoit I."/>
            <person name="Bouzid O."/>
            <person name="Brault B."/>
            <person name="Chen Z."/>
            <person name="Choquer M."/>
            <person name="Collemare J."/>
            <person name="Cotton P."/>
            <person name="Danchin E.G."/>
            <person name="Da Silva C."/>
            <person name="Gautier A."/>
            <person name="Giraud C."/>
            <person name="Giraud T."/>
            <person name="Gonzalez C."/>
            <person name="Grossetete S."/>
            <person name="Guldener U."/>
            <person name="Henrissat B."/>
            <person name="Howlett B.J."/>
            <person name="Kodira C."/>
            <person name="Kretschmer M."/>
            <person name="Lappartient A."/>
            <person name="Leroch M."/>
            <person name="Levis C."/>
            <person name="Mauceli E."/>
            <person name="Neuveglise C."/>
            <person name="Oeser B."/>
            <person name="Pearson M."/>
            <person name="Poulain J."/>
            <person name="Poussereau N."/>
            <person name="Quesneville H."/>
            <person name="Rascle C."/>
            <person name="Schumacher J."/>
            <person name="Segurens B."/>
            <person name="Sexton A."/>
            <person name="Silva E."/>
            <person name="Sirven C."/>
            <person name="Soanes D.M."/>
            <person name="Talbot N.J."/>
            <person name="Templeton M."/>
            <person name="Yandava C."/>
            <person name="Yarden O."/>
            <person name="Zeng Q."/>
            <person name="Rollins J.A."/>
            <person name="Lebrun M.H."/>
            <person name="Dickman M."/>
        </authorList>
    </citation>
    <scope>NUCLEOTIDE SEQUENCE [LARGE SCALE GENOMIC DNA]</scope>
    <source>
        <strain evidence="2 3">B05.10</strain>
    </source>
</reference>